<name>A0A8R7P200_TRIUA</name>
<feature type="transmembrane region" description="Helical" evidence="1">
    <location>
        <begin position="92"/>
        <end position="115"/>
    </location>
</feature>
<dbReference type="EnsemblPlants" id="TuG1812G0100001399.01.T01">
    <property type="protein sequence ID" value="TuG1812G0100001399.01.T01.cds465402"/>
    <property type="gene ID" value="TuG1812G0100001399.01"/>
</dbReference>
<dbReference type="Proteomes" id="UP000015106">
    <property type="component" value="Chromosome 1"/>
</dbReference>
<evidence type="ECO:0000313" key="3">
    <source>
        <dbReference type="Proteomes" id="UP000015106"/>
    </source>
</evidence>
<reference evidence="2" key="3">
    <citation type="submission" date="2022-06" db="UniProtKB">
        <authorList>
            <consortium name="EnsemblPlants"/>
        </authorList>
    </citation>
    <scope>IDENTIFICATION</scope>
</reference>
<keyword evidence="3" id="KW-1185">Reference proteome</keyword>
<protein>
    <submittedName>
        <fullName evidence="2">Uncharacterized protein</fullName>
    </submittedName>
</protein>
<keyword evidence="1" id="KW-0812">Transmembrane</keyword>
<dbReference type="AlphaFoldDB" id="A0A8R7P200"/>
<reference evidence="3" key="1">
    <citation type="journal article" date="2013" name="Nature">
        <title>Draft genome of the wheat A-genome progenitor Triticum urartu.</title>
        <authorList>
            <person name="Ling H.Q."/>
            <person name="Zhao S."/>
            <person name="Liu D."/>
            <person name="Wang J."/>
            <person name="Sun H."/>
            <person name="Zhang C."/>
            <person name="Fan H."/>
            <person name="Li D."/>
            <person name="Dong L."/>
            <person name="Tao Y."/>
            <person name="Gao C."/>
            <person name="Wu H."/>
            <person name="Li Y."/>
            <person name="Cui Y."/>
            <person name="Guo X."/>
            <person name="Zheng S."/>
            <person name="Wang B."/>
            <person name="Yu K."/>
            <person name="Liang Q."/>
            <person name="Yang W."/>
            <person name="Lou X."/>
            <person name="Chen J."/>
            <person name="Feng M."/>
            <person name="Jian J."/>
            <person name="Zhang X."/>
            <person name="Luo G."/>
            <person name="Jiang Y."/>
            <person name="Liu J."/>
            <person name="Wang Z."/>
            <person name="Sha Y."/>
            <person name="Zhang B."/>
            <person name="Wu H."/>
            <person name="Tang D."/>
            <person name="Shen Q."/>
            <person name="Xue P."/>
            <person name="Zou S."/>
            <person name="Wang X."/>
            <person name="Liu X."/>
            <person name="Wang F."/>
            <person name="Yang Y."/>
            <person name="An X."/>
            <person name="Dong Z."/>
            <person name="Zhang K."/>
            <person name="Zhang X."/>
            <person name="Luo M.C."/>
            <person name="Dvorak J."/>
            <person name="Tong Y."/>
            <person name="Wang J."/>
            <person name="Yang H."/>
            <person name="Li Z."/>
            <person name="Wang D."/>
            <person name="Zhang A."/>
            <person name="Wang J."/>
        </authorList>
    </citation>
    <scope>NUCLEOTIDE SEQUENCE</scope>
    <source>
        <strain evidence="3">cv. G1812</strain>
    </source>
</reference>
<evidence type="ECO:0000256" key="1">
    <source>
        <dbReference type="SAM" id="Phobius"/>
    </source>
</evidence>
<evidence type="ECO:0000313" key="2">
    <source>
        <dbReference type="EnsemblPlants" id="TuG1812G0100001399.01.T01.cds465402"/>
    </source>
</evidence>
<reference evidence="2" key="2">
    <citation type="submission" date="2018-03" db="EMBL/GenBank/DDBJ databases">
        <title>The Triticum urartu genome reveals the dynamic nature of wheat genome evolution.</title>
        <authorList>
            <person name="Ling H."/>
            <person name="Ma B."/>
            <person name="Shi X."/>
            <person name="Liu H."/>
            <person name="Dong L."/>
            <person name="Sun H."/>
            <person name="Cao Y."/>
            <person name="Gao Q."/>
            <person name="Zheng S."/>
            <person name="Li Y."/>
            <person name="Yu Y."/>
            <person name="Du H."/>
            <person name="Qi M."/>
            <person name="Li Y."/>
            <person name="Yu H."/>
            <person name="Cui Y."/>
            <person name="Wang N."/>
            <person name="Chen C."/>
            <person name="Wu H."/>
            <person name="Zhao Y."/>
            <person name="Zhang J."/>
            <person name="Li Y."/>
            <person name="Zhou W."/>
            <person name="Zhang B."/>
            <person name="Hu W."/>
            <person name="Eijk M."/>
            <person name="Tang J."/>
            <person name="Witsenboer H."/>
            <person name="Zhao S."/>
            <person name="Li Z."/>
            <person name="Zhang A."/>
            <person name="Wang D."/>
            <person name="Liang C."/>
        </authorList>
    </citation>
    <scope>NUCLEOTIDE SEQUENCE [LARGE SCALE GENOMIC DNA]</scope>
    <source>
        <strain evidence="2">cv. G1812</strain>
    </source>
</reference>
<proteinExistence type="predicted"/>
<organism evidence="2 3">
    <name type="scientific">Triticum urartu</name>
    <name type="common">Red wild einkorn</name>
    <name type="synonym">Crithodium urartu</name>
    <dbReference type="NCBI Taxonomy" id="4572"/>
    <lineage>
        <taxon>Eukaryota</taxon>
        <taxon>Viridiplantae</taxon>
        <taxon>Streptophyta</taxon>
        <taxon>Embryophyta</taxon>
        <taxon>Tracheophyta</taxon>
        <taxon>Spermatophyta</taxon>
        <taxon>Magnoliopsida</taxon>
        <taxon>Liliopsida</taxon>
        <taxon>Poales</taxon>
        <taxon>Poaceae</taxon>
        <taxon>BOP clade</taxon>
        <taxon>Pooideae</taxon>
        <taxon>Triticodae</taxon>
        <taxon>Triticeae</taxon>
        <taxon>Triticinae</taxon>
        <taxon>Triticum</taxon>
    </lineage>
</organism>
<accession>A0A8R7P200</accession>
<dbReference type="Gramene" id="TuG1812G0100001399.01.T01">
    <property type="protein sequence ID" value="TuG1812G0100001399.01.T01.cds465402"/>
    <property type="gene ID" value="TuG1812G0100001399.01"/>
</dbReference>
<keyword evidence="1" id="KW-1133">Transmembrane helix</keyword>
<keyword evidence="1" id="KW-0472">Membrane</keyword>
<sequence length="186" mass="21621">MTNKSYFCFPKLAHNLWTDRKIDDPHPTTSKKYLYHTRAMDRGRSFIHLRSLEARTIQDRLLSEEVEWNGSDYPLASALTLLTSPTLCLLRFLIHVLMSISICMILILQSIYPLVLPIELLSMFFPFREMVTIPNAELAAVLGQDHKHHEPVKQQKLWAKAHSSFSDPRSRYVRTSSHSLCFMAYQ</sequence>